<dbReference type="InterPro" id="IPR006127">
    <property type="entry name" value="ZnuA-like"/>
</dbReference>
<protein>
    <submittedName>
        <fullName evidence="7">ABC transporter substrate-binding protein</fullName>
    </submittedName>
</protein>
<evidence type="ECO:0000256" key="4">
    <source>
        <dbReference type="ARBA" id="ARBA00022723"/>
    </source>
</evidence>
<evidence type="ECO:0000256" key="2">
    <source>
        <dbReference type="ARBA" id="ARBA00011028"/>
    </source>
</evidence>
<comment type="similarity">
    <text evidence="2 6">Belongs to the bacterial solute-binding protein 9 family.</text>
</comment>
<dbReference type="InterPro" id="IPR006128">
    <property type="entry name" value="Lipoprotein_PsaA-like"/>
</dbReference>
<keyword evidence="3 6" id="KW-0813">Transport</keyword>
<reference evidence="8" key="2">
    <citation type="submission" date="2017-05" db="EMBL/GenBank/DDBJ databases">
        <title>Draft genome sequence of Geobacter pelophilus, a iron(III)-reducing bacteria.</title>
        <authorList>
            <person name="Aoyagi T."/>
            <person name="Koike H."/>
            <person name="Morita T."/>
            <person name="Sato Y."/>
            <person name="Habe H."/>
            <person name="Hori T."/>
        </authorList>
    </citation>
    <scope>NUCLEOTIDE SEQUENCE [LARGE SCALE GENOMIC DNA]</scope>
    <source>
        <strain evidence="8">Drf2</strain>
    </source>
</reference>
<sequence>MTINEEMFQWGMFFLPDRLDRRFHLLRLIILFLMILLTLPVAAFGAGKPVVVASTTQIADFAREIAGDRLVVRSILAPGADPHTYQPTPNDVQVVLSASLCLENGLNLEGKNWMGALAHDAGKELVTVSRGVAPLQLGKEGQVVPDPHAWFSVQNAAIYVNNIVEAMGRLDPAHAAEYQARGALYLQQLRVLDAWIRDEAGRIPPSRRILVTTHDAFNYFCRDYRFNPNNRYQSIAPVGWSTGAEVGGGMTPKRHQQVVDSIRRSGARAIFVETTINPKQIREIAQETGVAIGGELYSDSMGKAGSAGESYIGMMRENVLLIVQALK</sequence>
<dbReference type="SUPFAM" id="SSF53807">
    <property type="entry name" value="Helical backbone' metal receptor"/>
    <property type="match status" value="1"/>
</dbReference>
<evidence type="ECO:0000313" key="7">
    <source>
        <dbReference type="EMBL" id="GAW68724.1"/>
    </source>
</evidence>
<name>A0ABQ0MNR5_9BACT</name>
<dbReference type="Proteomes" id="UP000194153">
    <property type="component" value="Unassembled WGS sequence"/>
</dbReference>
<comment type="caution">
    <text evidence="7">The sequence shown here is derived from an EMBL/GenBank/DDBJ whole genome shotgun (WGS) entry which is preliminary data.</text>
</comment>
<evidence type="ECO:0000256" key="3">
    <source>
        <dbReference type="ARBA" id="ARBA00022448"/>
    </source>
</evidence>
<evidence type="ECO:0000256" key="5">
    <source>
        <dbReference type="ARBA" id="ARBA00022729"/>
    </source>
</evidence>
<keyword evidence="5" id="KW-0732">Signal</keyword>
<dbReference type="InterPro" id="IPR050492">
    <property type="entry name" value="Bact_metal-bind_prot9"/>
</dbReference>
<dbReference type="PANTHER" id="PTHR42953">
    <property type="entry name" value="HIGH-AFFINITY ZINC UPTAKE SYSTEM PROTEIN ZNUA-RELATED"/>
    <property type="match status" value="1"/>
</dbReference>
<organism evidence="7 8">
    <name type="scientific">Geoanaerobacter pelophilus</name>
    <dbReference type="NCBI Taxonomy" id="60036"/>
    <lineage>
        <taxon>Bacteria</taxon>
        <taxon>Pseudomonadati</taxon>
        <taxon>Thermodesulfobacteriota</taxon>
        <taxon>Desulfuromonadia</taxon>
        <taxon>Geobacterales</taxon>
        <taxon>Geobacteraceae</taxon>
        <taxon>Geoanaerobacter</taxon>
    </lineage>
</organism>
<evidence type="ECO:0000313" key="8">
    <source>
        <dbReference type="Proteomes" id="UP000194153"/>
    </source>
</evidence>
<comment type="subcellular location">
    <subcellularLocation>
        <location evidence="1">Cell envelope</location>
    </subcellularLocation>
</comment>
<dbReference type="PRINTS" id="PR00691">
    <property type="entry name" value="ADHESINB"/>
</dbReference>
<dbReference type="PANTHER" id="PTHR42953:SF1">
    <property type="entry name" value="METAL-BINDING PROTEIN HI_0362-RELATED"/>
    <property type="match status" value="1"/>
</dbReference>
<dbReference type="Pfam" id="PF01297">
    <property type="entry name" value="ZnuA"/>
    <property type="match status" value="1"/>
</dbReference>
<accession>A0ABQ0MNR5</accession>
<keyword evidence="8" id="KW-1185">Reference proteome</keyword>
<dbReference type="PRINTS" id="PR00690">
    <property type="entry name" value="ADHESNFAMILY"/>
</dbReference>
<proteinExistence type="inferred from homology"/>
<evidence type="ECO:0000256" key="6">
    <source>
        <dbReference type="RuleBase" id="RU003512"/>
    </source>
</evidence>
<gene>
    <name evidence="7" type="ORF">GPEL0_01f5193</name>
</gene>
<keyword evidence="4" id="KW-0479">Metal-binding</keyword>
<evidence type="ECO:0000256" key="1">
    <source>
        <dbReference type="ARBA" id="ARBA00004196"/>
    </source>
</evidence>
<dbReference type="InterPro" id="IPR006129">
    <property type="entry name" value="AdhesinB"/>
</dbReference>
<dbReference type="EMBL" id="BDQG01000001">
    <property type="protein sequence ID" value="GAW68724.1"/>
    <property type="molecule type" value="Genomic_DNA"/>
</dbReference>
<dbReference type="Gene3D" id="3.40.50.1980">
    <property type="entry name" value="Nitrogenase molybdenum iron protein domain"/>
    <property type="match status" value="2"/>
</dbReference>
<reference evidence="7 8" key="1">
    <citation type="submission" date="2017-04" db="EMBL/GenBank/DDBJ databases">
        <authorList>
            <consortium name="Geobacter pelophilus Genome Sequencing"/>
            <person name="Aoyagi T."/>
            <person name="Koike H."/>
            <person name="Hori T."/>
        </authorList>
    </citation>
    <scope>NUCLEOTIDE SEQUENCE [LARGE SCALE GENOMIC DNA]</scope>
    <source>
        <strain evidence="7 8">Drf2</strain>
    </source>
</reference>